<dbReference type="EMBL" id="DVFO01000033">
    <property type="protein sequence ID" value="HIQ60645.1"/>
    <property type="molecule type" value="Genomic_DNA"/>
</dbReference>
<evidence type="ECO:0000313" key="1">
    <source>
        <dbReference type="EMBL" id="HIQ60645.1"/>
    </source>
</evidence>
<evidence type="ECO:0000313" key="2">
    <source>
        <dbReference type="Proteomes" id="UP000886879"/>
    </source>
</evidence>
<comment type="caution">
    <text evidence="1">The sequence shown here is derived from an EMBL/GenBank/DDBJ whole genome shotgun (WGS) entry which is preliminary data.</text>
</comment>
<sequence>MTILDLAKRYYPRLWDDRRLDMLVAAGQLTQQEVEEVKEGAHETAGDGL</sequence>
<reference evidence="1" key="2">
    <citation type="journal article" date="2021" name="PeerJ">
        <title>Extensive microbial diversity within the chicken gut microbiome revealed by metagenomics and culture.</title>
        <authorList>
            <person name="Gilroy R."/>
            <person name="Ravi A."/>
            <person name="Getino M."/>
            <person name="Pursley I."/>
            <person name="Horton D.L."/>
            <person name="Alikhan N.F."/>
            <person name="Baker D."/>
            <person name="Gharbi K."/>
            <person name="Hall N."/>
            <person name="Watson M."/>
            <person name="Adriaenssens E.M."/>
            <person name="Foster-Nyarko E."/>
            <person name="Jarju S."/>
            <person name="Secka A."/>
            <person name="Antonio M."/>
            <person name="Oren A."/>
            <person name="Chaudhuri R.R."/>
            <person name="La Ragione R."/>
            <person name="Hildebrand F."/>
            <person name="Pallen M.J."/>
        </authorList>
    </citation>
    <scope>NUCLEOTIDE SEQUENCE</scope>
    <source>
        <strain evidence="1">ChiGjej2B2-12916</strain>
    </source>
</reference>
<name>A0A9D0YT74_9FIRM</name>
<reference evidence="1" key="1">
    <citation type="submission" date="2020-10" db="EMBL/GenBank/DDBJ databases">
        <authorList>
            <person name="Gilroy R."/>
        </authorList>
    </citation>
    <scope>NUCLEOTIDE SEQUENCE</scope>
    <source>
        <strain evidence="1">ChiGjej2B2-12916</strain>
    </source>
</reference>
<dbReference type="AlphaFoldDB" id="A0A9D0YT74"/>
<gene>
    <name evidence="1" type="ORF">IAD31_03495</name>
</gene>
<dbReference type="Proteomes" id="UP000886879">
    <property type="component" value="Unassembled WGS sequence"/>
</dbReference>
<accession>A0A9D0YT74</accession>
<organism evidence="1 2">
    <name type="scientific">Candidatus Enterenecus faecium</name>
    <dbReference type="NCBI Taxonomy" id="2840780"/>
    <lineage>
        <taxon>Bacteria</taxon>
        <taxon>Bacillati</taxon>
        <taxon>Bacillota</taxon>
        <taxon>Clostridia</taxon>
        <taxon>Eubacteriales</taxon>
        <taxon>Candidatus Enterenecus</taxon>
    </lineage>
</organism>
<proteinExistence type="predicted"/>
<protein>
    <submittedName>
        <fullName evidence="1">XkdX family protein</fullName>
    </submittedName>
</protein>